<dbReference type="RefSeq" id="WP_222405158.1">
    <property type="nucleotide sequence ID" value="NZ_JAHVKP010000001.1"/>
</dbReference>
<dbReference type="SUPFAM" id="SSF55961">
    <property type="entry name" value="Bet v1-like"/>
    <property type="match status" value="1"/>
</dbReference>
<accession>A0A9Q3S181</accession>
<evidence type="ECO:0000313" key="1">
    <source>
        <dbReference type="EMBL" id="MBY6218299.1"/>
    </source>
</evidence>
<dbReference type="InterPro" id="IPR023393">
    <property type="entry name" value="START-like_dom_sf"/>
</dbReference>
<organism evidence="1 2">
    <name type="scientific">Qipengyuania aquimaris</name>
    <dbReference type="NCBI Taxonomy" id="255984"/>
    <lineage>
        <taxon>Bacteria</taxon>
        <taxon>Pseudomonadati</taxon>
        <taxon>Pseudomonadota</taxon>
        <taxon>Alphaproteobacteria</taxon>
        <taxon>Sphingomonadales</taxon>
        <taxon>Erythrobacteraceae</taxon>
        <taxon>Qipengyuania</taxon>
    </lineage>
</organism>
<dbReference type="Proteomes" id="UP000824927">
    <property type="component" value="Unassembled WGS sequence"/>
</dbReference>
<name>A0A9Q3S181_9SPHN</name>
<sequence>MKRLEFRTELRSDAQTVWNTVITMNGIAEEMRPLVRMTAPEGVNDLRDTFNPDGSPMFTSRFLAFGKVPLGQTRLCFSELSEEHTARRFGFVENSQMTGMRSWRHERVVAANEAGSEVTDRLAFEPLFAPGVAKLAVARFFRHRHSRLKEMFG</sequence>
<evidence type="ECO:0000313" key="2">
    <source>
        <dbReference type="Proteomes" id="UP000824927"/>
    </source>
</evidence>
<gene>
    <name evidence="1" type="ORF">KUV31_08085</name>
</gene>
<reference evidence="1" key="1">
    <citation type="submission" date="2021-06" db="EMBL/GenBank/DDBJ databases">
        <title>50 bacteria genomes isolated from Dapeng, Shenzhen, China.</title>
        <authorList>
            <person name="Zheng W."/>
            <person name="Yu S."/>
            <person name="Huang Y."/>
        </authorList>
    </citation>
    <scope>NUCLEOTIDE SEQUENCE</scope>
    <source>
        <strain evidence="1">DP4N28-2</strain>
    </source>
</reference>
<dbReference type="Gene3D" id="3.30.530.20">
    <property type="match status" value="1"/>
</dbReference>
<comment type="caution">
    <text evidence="1">The sequence shown here is derived from an EMBL/GenBank/DDBJ whole genome shotgun (WGS) entry which is preliminary data.</text>
</comment>
<dbReference type="AlphaFoldDB" id="A0A9Q3S181"/>
<protein>
    <submittedName>
        <fullName evidence="1">Uncharacterized protein</fullName>
    </submittedName>
</protein>
<dbReference type="EMBL" id="JAHVKP010000001">
    <property type="protein sequence ID" value="MBY6218299.1"/>
    <property type="molecule type" value="Genomic_DNA"/>
</dbReference>
<proteinExistence type="predicted"/>